<evidence type="ECO:0000313" key="8">
    <source>
        <dbReference type="Proteomes" id="UP000549394"/>
    </source>
</evidence>
<keyword evidence="5" id="KW-0812">Transmembrane</keyword>
<keyword evidence="2 4" id="KW-0863">Zinc-finger</keyword>
<dbReference type="SUPFAM" id="SSF57845">
    <property type="entry name" value="B-box zinc-binding domain"/>
    <property type="match status" value="1"/>
</dbReference>
<dbReference type="EMBL" id="CAJFCJ010000006">
    <property type="protein sequence ID" value="CAD5115289.1"/>
    <property type="molecule type" value="Genomic_DNA"/>
</dbReference>
<dbReference type="GO" id="GO:0006513">
    <property type="term" value="P:protein monoubiquitination"/>
    <property type="evidence" value="ECO:0007669"/>
    <property type="project" value="TreeGrafter"/>
</dbReference>
<dbReference type="InterPro" id="IPR011042">
    <property type="entry name" value="6-blade_b-propeller_TolB-like"/>
</dbReference>
<dbReference type="GO" id="GO:0008270">
    <property type="term" value="F:zinc ion binding"/>
    <property type="evidence" value="ECO:0007669"/>
    <property type="project" value="UniProtKB-KW"/>
</dbReference>
<evidence type="ECO:0000256" key="5">
    <source>
        <dbReference type="SAM" id="Phobius"/>
    </source>
</evidence>
<dbReference type="PANTHER" id="PTHR25462">
    <property type="entry name" value="BONUS, ISOFORM C-RELATED"/>
    <property type="match status" value="1"/>
</dbReference>
<evidence type="ECO:0000256" key="1">
    <source>
        <dbReference type="ARBA" id="ARBA00022723"/>
    </source>
</evidence>
<feature type="transmembrane region" description="Helical" evidence="5">
    <location>
        <begin position="12"/>
        <end position="30"/>
    </location>
</feature>
<evidence type="ECO:0000256" key="3">
    <source>
        <dbReference type="ARBA" id="ARBA00022833"/>
    </source>
</evidence>
<keyword evidence="5" id="KW-0472">Membrane</keyword>
<keyword evidence="3" id="KW-0862">Zinc</keyword>
<dbReference type="PROSITE" id="PS00518">
    <property type="entry name" value="ZF_RING_1"/>
    <property type="match status" value="1"/>
</dbReference>
<dbReference type="Proteomes" id="UP000549394">
    <property type="component" value="Unassembled WGS sequence"/>
</dbReference>
<dbReference type="InterPro" id="IPR011044">
    <property type="entry name" value="Quino_amine_DH_bsu"/>
</dbReference>
<proteinExistence type="predicted"/>
<dbReference type="SUPFAM" id="SSF50969">
    <property type="entry name" value="YVTN repeat-like/Quinoprotein amine dehydrogenase"/>
    <property type="match status" value="1"/>
</dbReference>
<keyword evidence="1" id="KW-0479">Metal-binding</keyword>
<organism evidence="7 8">
    <name type="scientific">Dimorphilus gyrociliatus</name>
    <dbReference type="NCBI Taxonomy" id="2664684"/>
    <lineage>
        <taxon>Eukaryota</taxon>
        <taxon>Metazoa</taxon>
        <taxon>Spiralia</taxon>
        <taxon>Lophotrochozoa</taxon>
        <taxon>Annelida</taxon>
        <taxon>Polychaeta</taxon>
        <taxon>Polychaeta incertae sedis</taxon>
        <taxon>Dinophilidae</taxon>
        <taxon>Dimorphilus</taxon>
    </lineage>
</organism>
<feature type="transmembrane region" description="Helical" evidence="5">
    <location>
        <begin position="42"/>
        <end position="66"/>
    </location>
</feature>
<evidence type="ECO:0000256" key="2">
    <source>
        <dbReference type="ARBA" id="ARBA00022771"/>
    </source>
</evidence>
<accession>A0A7I8VH26</accession>
<dbReference type="InterPro" id="IPR001841">
    <property type="entry name" value="Znf_RING"/>
</dbReference>
<protein>
    <recommendedName>
        <fullName evidence="6">RING-type domain-containing protein</fullName>
    </recommendedName>
</protein>
<keyword evidence="5" id="KW-1133">Transmembrane helix</keyword>
<evidence type="ECO:0000256" key="4">
    <source>
        <dbReference type="PROSITE-ProRule" id="PRU00175"/>
    </source>
</evidence>
<comment type="caution">
    <text evidence="7">The sequence shown here is derived from an EMBL/GenBank/DDBJ whole genome shotgun (WGS) entry which is preliminary data.</text>
</comment>
<evidence type="ECO:0000313" key="7">
    <source>
        <dbReference type="EMBL" id="CAD5115289.1"/>
    </source>
</evidence>
<dbReference type="InterPro" id="IPR047153">
    <property type="entry name" value="TRIM45/56/19-like"/>
</dbReference>
<dbReference type="PROSITE" id="PS50089">
    <property type="entry name" value="ZF_RING_2"/>
    <property type="match status" value="1"/>
</dbReference>
<dbReference type="InterPro" id="IPR017907">
    <property type="entry name" value="Znf_RING_CS"/>
</dbReference>
<dbReference type="InterPro" id="IPR013083">
    <property type="entry name" value="Znf_RING/FYVE/PHD"/>
</dbReference>
<dbReference type="SUPFAM" id="SSF57850">
    <property type="entry name" value="RING/U-box"/>
    <property type="match status" value="1"/>
</dbReference>
<dbReference type="Gene3D" id="2.120.10.30">
    <property type="entry name" value="TolB, C-terminal domain"/>
    <property type="match status" value="1"/>
</dbReference>
<sequence length="704" mass="80465">MLSELETGKCFFFIFGIIFVVHILYILSVYRAVRYIDLMVKWLHFISVCLFILVLANSVFLAIYIYSIVPNIFMSSTLSYIIIGENLHKSNKCPLNFCNLPRLKIRLSSLLVMFFDNAYSTSVSSLSSLCSNLEFFQKGKCLQCKQQLRDGLGRKLSCLHTFCATCLESDQASQKGNLVNGTYKCPVENCQKLIAWPEKGILEITPYYSFSGAINLNQDDLLTCHQHGSNILKMVCRDCFYELVCIHCIQRHEDHKLDDREDVINHVKKFQIDCKHKAELYQKTILDERDNLLKDLNSYYLELSNSIENQRKAIKDEAVKILREKEVLLDDIKKSVSVAVFSLLPSVEEQINLSLKRAARLVKEKNRKCHEDDIGQWGNVLIKIDIERSKCAQGTSKSELHIGNTKISKTNIKSISQEKSTKKTVGQNSPVKNASEQKTVTATRNVPRGILVGIPNEGSCYIQNLYIDHDYLFVLEIKNNNKGPSYLNKYSFEGHLRSCTLKLDIVIQCIVPTSDGKVFYFYDFTNSKVIALNVLENFQSVVIKKKQIEYINLFQNDEKLILLKTNTLICFDLKISKELWKQKPKSSGSFCGLSTKNNEIFVCHFNTSKIIVYEETGSIIRNIACDGMPTGLLATPDSLVMIQHKQKKIEVRNMEGKVLRMFSCEGFPVSCAIQKEQAFVSTFYKEGNERIWKIESIQLDASKL</sequence>
<reference evidence="7 8" key="1">
    <citation type="submission" date="2020-08" db="EMBL/GenBank/DDBJ databases">
        <authorList>
            <person name="Hejnol A."/>
        </authorList>
    </citation>
    <scope>NUCLEOTIDE SEQUENCE [LARGE SCALE GENOMIC DNA]</scope>
</reference>
<dbReference type="PANTHER" id="PTHR25462:SF229">
    <property type="entry name" value="TRANSCRIPTION INTERMEDIARY FACTOR 1-BETA"/>
    <property type="match status" value="1"/>
</dbReference>
<dbReference type="CDD" id="cd19756">
    <property type="entry name" value="Bbox2"/>
    <property type="match status" value="1"/>
</dbReference>
<feature type="domain" description="RING-type" evidence="6">
    <location>
        <begin position="141"/>
        <end position="189"/>
    </location>
</feature>
<name>A0A7I8VH26_9ANNE</name>
<dbReference type="GO" id="GO:0061630">
    <property type="term" value="F:ubiquitin protein ligase activity"/>
    <property type="evidence" value="ECO:0007669"/>
    <property type="project" value="TreeGrafter"/>
</dbReference>
<dbReference type="AlphaFoldDB" id="A0A7I8VH26"/>
<evidence type="ECO:0000259" key="6">
    <source>
        <dbReference type="PROSITE" id="PS50089"/>
    </source>
</evidence>
<gene>
    <name evidence="7" type="ORF">DGYR_LOCUS4042</name>
</gene>
<dbReference type="Gene3D" id="3.30.40.10">
    <property type="entry name" value="Zinc/RING finger domain, C3HC4 (zinc finger)"/>
    <property type="match status" value="1"/>
</dbReference>
<keyword evidence="8" id="KW-1185">Reference proteome</keyword>